<feature type="region of interest" description="Disordered" evidence="1">
    <location>
        <begin position="1"/>
        <end position="30"/>
    </location>
</feature>
<reference evidence="2" key="1">
    <citation type="submission" date="2023-08" db="EMBL/GenBank/DDBJ databases">
        <title>The novel hydrolase IpcH responsible for the initial isoprocarb degradation step in Rhodococcus sp. D-6.</title>
        <authorList>
            <person name="Zhu Q."/>
        </authorList>
    </citation>
    <scope>NUCLEOTIDE SEQUENCE</scope>
    <source>
        <strain evidence="2">D-6</strain>
    </source>
</reference>
<proteinExistence type="predicted"/>
<evidence type="ECO:0000313" key="2">
    <source>
        <dbReference type="EMBL" id="XBW06638.1"/>
    </source>
</evidence>
<dbReference type="RefSeq" id="WP_350247614.1">
    <property type="nucleotide sequence ID" value="NZ_CP132970.1"/>
</dbReference>
<name>A0AAU7V2I9_9NOCA</name>
<sequence>MKLPFEEPDGWGRSGQGEVGGVTASLEEGTVRRPVPILGAEQGGGRVLETGCYSQRTHSV</sequence>
<protein>
    <submittedName>
        <fullName evidence="2">Uncharacterized protein</fullName>
    </submittedName>
</protein>
<evidence type="ECO:0000256" key="1">
    <source>
        <dbReference type="SAM" id="MobiDB-lite"/>
    </source>
</evidence>
<accession>A0AAU7V2I9</accession>
<dbReference type="AlphaFoldDB" id="A0AAU7V2I9"/>
<organism evidence="2">
    <name type="scientific">Rhodococcus sp. D-6</name>
    <dbReference type="NCBI Taxonomy" id="1387842"/>
    <lineage>
        <taxon>Bacteria</taxon>
        <taxon>Bacillati</taxon>
        <taxon>Actinomycetota</taxon>
        <taxon>Actinomycetes</taxon>
        <taxon>Mycobacteriales</taxon>
        <taxon>Nocardiaceae</taxon>
        <taxon>Rhodococcus</taxon>
    </lineage>
</organism>
<dbReference type="EMBL" id="CP132970">
    <property type="protein sequence ID" value="XBW06638.1"/>
    <property type="molecule type" value="Genomic_DNA"/>
</dbReference>
<gene>
    <name evidence="2" type="ORF">RBB84_12445</name>
</gene>
<dbReference type="KEGG" id="rhox:RBB84_12445"/>